<sequence>MIVGLKARANVLIGEVSAASFKLVDRTKVQDKTQNCELIGGAHASTRSIVDTVTDWRLAHRTEHANGASMVIQLGNNVLYTHRAREHTSVRKLEEQDASMRCPDVILYAGRALANRELLRKTLSAFVRRVVPPAGGRRAHNFMLSQPLMVPLSTDDA</sequence>
<evidence type="ECO:0000313" key="2">
    <source>
        <dbReference type="Proteomes" id="UP000028582"/>
    </source>
</evidence>
<gene>
    <name evidence="1" type="ORF">F444_05359</name>
</gene>
<dbReference type="Proteomes" id="UP000028582">
    <property type="component" value="Unassembled WGS sequence"/>
</dbReference>
<dbReference type="EMBL" id="ANJA01001039">
    <property type="protein sequence ID" value="ETO80083.1"/>
    <property type="molecule type" value="Genomic_DNA"/>
</dbReference>
<name>A0A081AMH2_PHYNI</name>
<accession>A0A081AMH2</accession>
<dbReference type="AlphaFoldDB" id="A0A081AMH2"/>
<organism evidence="1 2">
    <name type="scientific">Phytophthora nicotianae P1976</name>
    <dbReference type="NCBI Taxonomy" id="1317066"/>
    <lineage>
        <taxon>Eukaryota</taxon>
        <taxon>Sar</taxon>
        <taxon>Stramenopiles</taxon>
        <taxon>Oomycota</taxon>
        <taxon>Peronosporomycetes</taxon>
        <taxon>Peronosporales</taxon>
        <taxon>Peronosporaceae</taxon>
        <taxon>Phytophthora</taxon>
    </lineage>
</organism>
<protein>
    <submittedName>
        <fullName evidence="1">Uncharacterized protein</fullName>
    </submittedName>
</protein>
<proteinExistence type="predicted"/>
<comment type="caution">
    <text evidence="1">The sequence shown here is derived from an EMBL/GenBank/DDBJ whole genome shotgun (WGS) entry which is preliminary data.</text>
</comment>
<evidence type="ECO:0000313" key="1">
    <source>
        <dbReference type="EMBL" id="ETO80083.1"/>
    </source>
</evidence>
<reference evidence="1 2" key="1">
    <citation type="submission" date="2013-11" db="EMBL/GenBank/DDBJ databases">
        <title>The Genome Sequence of Phytophthora parasitica P1976.</title>
        <authorList>
            <consortium name="The Broad Institute Genomics Platform"/>
            <person name="Russ C."/>
            <person name="Tyler B."/>
            <person name="Panabieres F."/>
            <person name="Shan W."/>
            <person name="Tripathy S."/>
            <person name="Grunwald N."/>
            <person name="Machado M."/>
            <person name="Johnson C.S."/>
            <person name="Walker B."/>
            <person name="Young S."/>
            <person name="Zeng Q."/>
            <person name="Gargeya S."/>
            <person name="Fitzgerald M."/>
            <person name="Haas B."/>
            <person name="Abouelleil A."/>
            <person name="Allen A.W."/>
            <person name="Alvarado L."/>
            <person name="Arachchi H.M."/>
            <person name="Berlin A.M."/>
            <person name="Chapman S.B."/>
            <person name="Gainer-Dewar J."/>
            <person name="Goldberg J."/>
            <person name="Griggs A."/>
            <person name="Gujja S."/>
            <person name="Hansen M."/>
            <person name="Howarth C."/>
            <person name="Imamovic A."/>
            <person name="Ireland A."/>
            <person name="Larimer J."/>
            <person name="McCowan C."/>
            <person name="Murphy C."/>
            <person name="Pearson M."/>
            <person name="Poon T.W."/>
            <person name="Priest M."/>
            <person name="Roberts A."/>
            <person name="Saif S."/>
            <person name="Shea T."/>
            <person name="Sisk P."/>
            <person name="Sykes S."/>
            <person name="Wortman J."/>
            <person name="Nusbaum C."/>
            <person name="Birren B."/>
        </authorList>
    </citation>
    <scope>NUCLEOTIDE SEQUENCE [LARGE SCALE GENOMIC DNA]</scope>
    <source>
        <strain evidence="1 2">P1976</strain>
    </source>
</reference>